<accession>A0A378IDU2</accession>
<dbReference type="EMBL" id="UGNW01000001">
    <property type="protein sequence ID" value="STX32905.1"/>
    <property type="molecule type" value="Genomic_DNA"/>
</dbReference>
<dbReference type="InterPro" id="IPR005269">
    <property type="entry name" value="LOG"/>
</dbReference>
<dbReference type="PANTHER" id="PTHR31223">
    <property type="entry name" value="LOG FAMILY PROTEIN YJL055W"/>
    <property type="match status" value="1"/>
</dbReference>
<keyword evidence="3" id="KW-0378">Hydrolase</keyword>
<dbReference type="NCBIfam" id="TIGR00730">
    <property type="entry name" value="Rossman fold protein, TIGR00730 family"/>
    <property type="match status" value="1"/>
</dbReference>
<evidence type="ECO:0000256" key="1">
    <source>
        <dbReference type="ARBA" id="ARBA00000274"/>
    </source>
</evidence>
<dbReference type="STRING" id="28083.Lbir_3058"/>
<evidence type="ECO:0000313" key="5">
    <source>
        <dbReference type="EMBL" id="STX32905.1"/>
    </source>
</evidence>
<evidence type="ECO:0000256" key="3">
    <source>
        <dbReference type="RuleBase" id="RU363015"/>
    </source>
</evidence>
<dbReference type="EMBL" id="LNXT01000052">
    <property type="protein sequence ID" value="KTC66756.1"/>
    <property type="molecule type" value="Genomic_DNA"/>
</dbReference>
<dbReference type="OrthoDB" id="9801098at2"/>
<dbReference type="PANTHER" id="PTHR31223:SF70">
    <property type="entry name" value="LOG FAMILY PROTEIN YJL055W"/>
    <property type="match status" value="1"/>
</dbReference>
<dbReference type="Gene3D" id="3.40.50.450">
    <property type="match status" value="1"/>
</dbReference>
<keyword evidence="3" id="KW-0203">Cytokinin biosynthesis</keyword>
<sequence>MQNSLRLYKKPETIGVYLGANVGSMMAFKQSVLKLAHEIIKHELTLIYGGSSFGMMGLLATTVKESGGRVIGVITRHLIEQERPLDSLDELIVVDSMQERKKIMQQLSDVFIAMPGGLGTLEEAIETWNAIKIKELDKPFGFLNIEGYFDKLFDFIGNCRDYGFIQSEQANIPFIEADPESLLNELILDTESAH</sequence>
<dbReference type="Proteomes" id="UP000054735">
    <property type="component" value="Unassembled WGS sequence"/>
</dbReference>
<evidence type="ECO:0000313" key="6">
    <source>
        <dbReference type="Proteomes" id="UP000054735"/>
    </source>
</evidence>
<dbReference type="GO" id="GO:0005829">
    <property type="term" value="C:cytosol"/>
    <property type="evidence" value="ECO:0007669"/>
    <property type="project" value="TreeGrafter"/>
</dbReference>
<dbReference type="Pfam" id="PF03641">
    <property type="entry name" value="Lysine_decarbox"/>
    <property type="match status" value="1"/>
</dbReference>
<dbReference type="SUPFAM" id="SSF102405">
    <property type="entry name" value="MCP/YpsA-like"/>
    <property type="match status" value="1"/>
</dbReference>
<name>A0A378IDU2_9GAMM</name>
<dbReference type="GO" id="GO:0009691">
    <property type="term" value="P:cytokinin biosynthetic process"/>
    <property type="evidence" value="ECO:0007669"/>
    <property type="project" value="UniProtKB-UniRule"/>
</dbReference>
<reference evidence="4 6" key="1">
    <citation type="submission" date="2015-11" db="EMBL/GenBank/DDBJ databases">
        <title>Genomic analysis of 38 Legionella species identifies large and diverse effector repertoires.</title>
        <authorList>
            <person name="Burstein D."/>
            <person name="Amaro F."/>
            <person name="Zusman T."/>
            <person name="Lifshitz Z."/>
            <person name="Cohen O."/>
            <person name="Gilbert J.A."/>
            <person name="Pupko T."/>
            <person name="Shuman H.A."/>
            <person name="Segal G."/>
        </authorList>
    </citation>
    <scope>NUCLEOTIDE SEQUENCE [LARGE SCALE GENOMIC DNA]</scope>
    <source>
        <strain evidence="4 6">CDC#1407-AL-14</strain>
    </source>
</reference>
<reference evidence="5 7" key="2">
    <citation type="submission" date="2018-06" db="EMBL/GenBank/DDBJ databases">
        <authorList>
            <consortium name="Pathogen Informatics"/>
            <person name="Doyle S."/>
        </authorList>
    </citation>
    <scope>NUCLEOTIDE SEQUENCE [LARGE SCALE GENOMIC DNA]</scope>
    <source>
        <strain evidence="5 7">NCTC12437</strain>
    </source>
</reference>
<dbReference type="GO" id="GO:0008714">
    <property type="term" value="F:AMP nucleosidase activity"/>
    <property type="evidence" value="ECO:0007669"/>
    <property type="project" value="UniProtKB-EC"/>
</dbReference>
<dbReference type="Proteomes" id="UP000255066">
    <property type="component" value="Unassembled WGS sequence"/>
</dbReference>
<dbReference type="InterPro" id="IPR031100">
    <property type="entry name" value="LOG_fam"/>
</dbReference>
<evidence type="ECO:0000313" key="4">
    <source>
        <dbReference type="EMBL" id="KTC66756.1"/>
    </source>
</evidence>
<dbReference type="AlphaFoldDB" id="A0A378IDU2"/>
<keyword evidence="6" id="KW-1185">Reference proteome</keyword>
<evidence type="ECO:0000256" key="2">
    <source>
        <dbReference type="ARBA" id="ARBA00006763"/>
    </source>
</evidence>
<comment type="catalytic activity">
    <reaction evidence="1">
        <text>AMP + H2O = D-ribose 5-phosphate + adenine</text>
        <dbReference type="Rhea" id="RHEA:20129"/>
        <dbReference type="ChEBI" id="CHEBI:15377"/>
        <dbReference type="ChEBI" id="CHEBI:16708"/>
        <dbReference type="ChEBI" id="CHEBI:78346"/>
        <dbReference type="ChEBI" id="CHEBI:456215"/>
        <dbReference type="EC" id="3.2.2.4"/>
    </reaction>
</comment>
<comment type="similarity">
    <text evidence="2 3">Belongs to the LOG family.</text>
</comment>
<evidence type="ECO:0000313" key="7">
    <source>
        <dbReference type="Proteomes" id="UP000255066"/>
    </source>
</evidence>
<dbReference type="EC" id="3.2.2.n1" evidence="3"/>
<dbReference type="RefSeq" id="WP_058525052.1">
    <property type="nucleotide sequence ID" value="NZ_CAAAHV010000028.1"/>
</dbReference>
<organism evidence="5 7">
    <name type="scientific">Legionella birminghamensis</name>
    <dbReference type="NCBI Taxonomy" id="28083"/>
    <lineage>
        <taxon>Bacteria</taxon>
        <taxon>Pseudomonadati</taxon>
        <taxon>Pseudomonadota</taxon>
        <taxon>Gammaproteobacteria</taxon>
        <taxon>Legionellales</taxon>
        <taxon>Legionellaceae</taxon>
        <taxon>Legionella</taxon>
    </lineage>
</organism>
<protein>
    <recommendedName>
        <fullName evidence="3">Cytokinin riboside 5'-monophosphate phosphoribohydrolase</fullName>
        <ecNumber evidence="3">3.2.2.n1</ecNumber>
    </recommendedName>
</protein>
<proteinExistence type="inferred from homology"/>
<gene>
    <name evidence="5" type="primary">yvdD</name>
    <name evidence="4" type="ORF">Lbir_3058</name>
    <name evidence="5" type="ORF">NCTC12437_02709</name>
</gene>